<dbReference type="EMBL" id="JADWDC010000012">
    <property type="protein sequence ID" value="MCC0176752.1"/>
    <property type="molecule type" value="Genomic_DNA"/>
</dbReference>
<name>A0A964BQ11_9CYAN</name>
<protein>
    <submittedName>
        <fullName evidence="3">Peptidase C39 bacteriocin processing</fullName>
    </submittedName>
</protein>
<dbReference type="Proteomes" id="UP000729733">
    <property type="component" value="Unassembled WGS sequence"/>
</dbReference>
<comment type="caution">
    <text evidence="3">The sequence shown here is derived from an EMBL/GenBank/DDBJ whole genome shotgun (WGS) entry which is preliminary data.</text>
</comment>
<dbReference type="GO" id="GO:0008233">
    <property type="term" value="F:peptidase activity"/>
    <property type="evidence" value="ECO:0007669"/>
    <property type="project" value="InterPro"/>
</dbReference>
<dbReference type="InterPro" id="IPR005074">
    <property type="entry name" value="Peptidase_C39"/>
</dbReference>
<evidence type="ECO:0000259" key="2">
    <source>
        <dbReference type="PROSITE" id="PS50990"/>
    </source>
</evidence>
<dbReference type="Gene3D" id="3.90.70.10">
    <property type="entry name" value="Cysteine proteinases"/>
    <property type="match status" value="1"/>
</dbReference>
<sequence length="293" mass="32461">MTITVLVCALAFACGAMLGKNLAAIGITSDNALKNHQRSLVWLLIALMPVLGILVILDKFHLASVLPKIFPPMLLIYLAGYFNEIILGMGCFFLGLLLVMELSEKRSRQKVVQLLVALGAIAFALSILLFFLQPVQAMVAKPKLVNGVIIQTTPYTCAPSSIATLSRVTKKHPIITEREVVALTRTNRFGTTTLSEIRAMEKLELNPEYRHNLTVEDLISLNKPALLHVKEKPKSGKGVRFSHAVALLSINPQKRLILIANPLYGMQIKTFEEFAQYWFGEAILVDLEQARIS</sequence>
<keyword evidence="4" id="KW-1185">Reference proteome</keyword>
<feature type="domain" description="Peptidase C39" evidence="2">
    <location>
        <begin position="151"/>
        <end position="285"/>
    </location>
</feature>
<evidence type="ECO:0000256" key="1">
    <source>
        <dbReference type="SAM" id="Phobius"/>
    </source>
</evidence>
<reference evidence="3" key="1">
    <citation type="journal article" date="2021" name="Antonie Van Leeuwenhoek">
        <title>Draft genome and description of Waterburya agarophytonicola gen. nov. sp. nov. (Pleurocapsales, Cyanobacteria): a seaweed symbiont.</title>
        <authorList>
            <person name="Bonthond G."/>
            <person name="Shalygin S."/>
            <person name="Bayer T."/>
            <person name="Weinberger F."/>
        </authorList>
    </citation>
    <scope>NUCLEOTIDE SEQUENCE</scope>
    <source>
        <strain evidence="3">KI4</strain>
    </source>
</reference>
<feature type="transmembrane region" description="Helical" evidence="1">
    <location>
        <begin position="74"/>
        <end position="99"/>
    </location>
</feature>
<evidence type="ECO:0000313" key="3">
    <source>
        <dbReference type="EMBL" id="MCC0176752.1"/>
    </source>
</evidence>
<feature type="transmembrane region" description="Helical" evidence="1">
    <location>
        <begin position="39"/>
        <end position="62"/>
    </location>
</feature>
<accession>A0A964BQ11</accession>
<dbReference type="GO" id="GO:0016020">
    <property type="term" value="C:membrane"/>
    <property type="evidence" value="ECO:0007669"/>
    <property type="project" value="InterPro"/>
</dbReference>
<proteinExistence type="predicted"/>
<dbReference type="AlphaFoldDB" id="A0A964BQ11"/>
<keyword evidence="1" id="KW-1133">Transmembrane helix</keyword>
<evidence type="ECO:0000313" key="4">
    <source>
        <dbReference type="Proteomes" id="UP000729733"/>
    </source>
</evidence>
<gene>
    <name evidence="3" type="ORF">I4641_07145</name>
</gene>
<keyword evidence="1" id="KW-0472">Membrane</keyword>
<dbReference type="GO" id="GO:0006508">
    <property type="term" value="P:proteolysis"/>
    <property type="evidence" value="ECO:0007669"/>
    <property type="project" value="InterPro"/>
</dbReference>
<dbReference type="GO" id="GO:0005524">
    <property type="term" value="F:ATP binding"/>
    <property type="evidence" value="ECO:0007669"/>
    <property type="project" value="InterPro"/>
</dbReference>
<dbReference type="RefSeq" id="WP_229639790.1">
    <property type="nucleotide sequence ID" value="NZ_JADWDC010000012.1"/>
</dbReference>
<organism evidence="3 4">
    <name type="scientific">Waterburya agarophytonicola KI4</name>
    <dbReference type="NCBI Taxonomy" id="2874699"/>
    <lineage>
        <taxon>Bacteria</taxon>
        <taxon>Bacillati</taxon>
        <taxon>Cyanobacteriota</taxon>
        <taxon>Cyanophyceae</taxon>
        <taxon>Pleurocapsales</taxon>
        <taxon>Hyellaceae</taxon>
        <taxon>Waterburya</taxon>
        <taxon>Waterburya agarophytonicola</taxon>
    </lineage>
</organism>
<keyword evidence="1" id="KW-0812">Transmembrane</keyword>
<feature type="transmembrane region" description="Helical" evidence="1">
    <location>
        <begin position="111"/>
        <end position="132"/>
    </location>
</feature>
<dbReference type="PROSITE" id="PS50990">
    <property type="entry name" value="PEPTIDASE_C39"/>
    <property type="match status" value="1"/>
</dbReference>